<sequence length="63" mass="7356">MDYIGQHHCNSVNTPSMFCLRIFAYIRSGPKLRYQTPESIMMCIPFLKIFTCYQWFLSAGNLA</sequence>
<name>A0A1I7WW04_HETBA</name>
<evidence type="ECO:0000313" key="2">
    <source>
        <dbReference type="WBParaSite" id="Hba_09312"/>
    </source>
</evidence>
<evidence type="ECO:0000313" key="1">
    <source>
        <dbReference type="Proteomes" id="UP000095283"/>
    </source>
</evidence>
<keyword evidence="1" id="KW-1185">Reference proteome</keyword>
<organism evidence="1 2">
    <name type="scientific">Heterorhabditis bacteriophora</name>
    <name type="common">Entomopathogenic nematode worm</name>
    <dbReference type="NCBI Taxonomy" id="37862"/>
    <lineage>
        <taxon>Eukaryota</taxon>
        <taxon>Metazoa</taxon>
        <taxon>Ecdysozoa</taxon>
        <taxon>Nematoda</taxon>
        <taxon>Chromadorea</taxon>
        <taxon>Rhabditida</taxon>
        <taxon>Rhabditina</taxon>
        <taxon>Rhabditomorpha</taxon>
        <taxon>Strongyloidea</taxon>
        <taxon>Heterorhabditidae</taxon>
        <taxon>Heterorhabditis</taxon>
    </lineage>
</organism>
<dbReference type="WBParaSite" id="Hba_09312">
    <property type="protein sequence ID" value="Hba_09312"/>
    <property type="gene ID" value="Hba_09312"/>
</dbReference>
<accession>A0A1I7WW04</accession>
<dbReference type="Proteomes" id="UP000095283">
    <property type="component" value="Unplaced"/>
</dbReference>
<protein>
    <submittedName>
        <fullName evidence="2">Ovule protein</fullName>
    </submittedName>
</protein>
<reference evidence="2" key="1">
    <citation type="submission" date="2016-11" db="UniProtKB">
        <authorList>
            <consortium name="WormBaseParasite"/>
        </authorList>
    </citation>
    <scope>IDENTIFICATION</scope>
</reference>
<dbReference type="AlphaFoldDB" id="A0A1I7WW04"/>
<proteinExistence type="predicted"/>